<name>A0ACB6V7W6_9ASCO</name>
<accession>A0ACB6V7W6</accession>
<sequence length="170" mass="19832">MDANEMTPSEQVGRKIEGISSETTIADEVAQGAKYVIDGNLRRVPPYYFTYLTFCKERWRDRNIFELFTSEFRDRDAAYYKQAIERGQVTVNKKVANLDTIIRNGDQISHRTHKHEPPVTSREIKIVFEDDELCVIDKPSGIPVHPTGRYRFNSVVQILKHEQHKNVHRE</sequence>
<protein>
    <submittedName>
        <fullName evidence="1">Uncharacterized protein</fullName>
    </submittedName>
</protein>
<comment type="caution">
    <text evidence="1">The sequence shown here is derived from an EMBL/GenBank/DDBJ whole genome shotgun (WGS) entry which is preliminary data.</text>
</comment>
<organism evidence="1 2">
    <name type="scientific">Geotrichum galactomycetum</name>
    <dbReference type="NCBI Taxonomy" id="27317"/>
    <lineage>
        <taxon>Eukaryota</taxon>
        <taxon>Fungi</taxon>
        <taxon>Dikarya</taxon>
        <taxon>Ascomycota</taxon>
        <taxon>Saccharomycotina</taxon>
        <taxon>Dipodascomycetes</taxon>
        <taxon>Dipodascales</taxon>
        <taxon>Dipodascaceae</taxon>
        <taxon>Geotrichum</taxon>
    </lineage>
</organism>
<dbReference type="Proteomes" id="UP000744676">
    <property type="component" value="Unassembled WGS sequence"/>
</dbReference>
<evidence type="ECO:0000313" key="2">
    <source>
        <dbReference type="Proteomes" id="UP000744676"/>
    </source>
</evidence>
<proteinExistence type="predicted"/>
<gene>
    <name evidence="1" type="ORF">D0Z00_001129</name>
</gene>
<reference evidence="1 2" key="1">
    <citation type="journal article" date="2020" name="Front. Microbiol.">
        <title>Phenotypic and Genetic Characterization of the Cheese Ripening Yeast Geotrichum candidum.</title>
        <authorList>
            <person name="Perkins V."/>
            <person name="Vignola S."/>
            <person name="Lessard M.H."/>
            <person name="Plante P.L."/>
            <person name="Corbeil J."/>
            <person name="Dugat-Bony E."/>
            <person name="Frenette M."/>
            <person name="Labrie S."/>
        </authorList>
    </citation>
    <scope>NUCLEOTIDE SEQUENCE [LARGE SCALE GENOMIC DNA]</scope>
    <source>
        <strain evidence="1 2">LMA-1147</strain>
    </source>
</reference>
<evidence type="ECO:0000313" key="1">
    <source>
        <dbReference type="EMBL" id="KAF5100741.1"/>
    </source>
</evidence>
<keyword evidence="2" id="KW-1185">Reference proteome</keyword>
<dbReference type="EMBL" id="QVQA01000018">
    <property type="protein sequence ID" value="KAF5100741.1"/>
    <property type="molecule type" value="Genomic_DNA"/>
</dbReference>